<accession>A0ABP5SSX2</accession>
<dbReference type="RefSeq" id="WP_344611941.1">
    <property type="nucleotide sequence ID" value="NZ_BAAARV010000017.1"/>
</dbReference>
<evidence type="ECO:0008006" key="4">
    <source>
        <dbReference type="Google" id="ProtNLM"/>
    </source>
</evidence>
<keyword evidence="1" id="KW-0472">Membrane</keyword>
<feature type="transmembrane region" description="Helical" evidence="1">
    <location>
        <begin position="137"/>
        <end position="155"/>
    </location>
</feature>
<sequence length="184" mass="19974">MRVSRQVRLVHWTITAATALLALDVSLSAAALIHLGQQHFRLVSEAQIAQVHTDMVNSLVVAAASVLALAVIILFVRRPTNKVRVAVWVAAPLITLANLCFLVGGPEWAVAPTGDEPELLRAEYTQAVPAWYTGPHGVAGLLAAALLVLAWVFMFRTDVREYYIDGGYDANRGYTSWVERTGGP</sequence>
<evidence type="ECO:0000313" key="2">
    <source>
        <dbReference type="EMBL" id="GAA2337983.1"/>
    </source>
</evidence>
<name>A0ABP5SSX2_9ACTN</name>
<keyword evidence="1" id="KW-0812">Transmembrane</keyword>
<comment type="caution">
    <text evidence="2">The sequence shown here is derived from an EMBL/GenBank/DDBJ whole genome shotgun (WGS) entry which is preliminary data.</text>
</comment>
<keyword evidence="1" id="KW-1133">Transmembrane helix</keyword>
<gene>
    <name evidence="2" type="ORF">GCM10010170_019380</name>
</gene>
<reference evidence="3" key="1">
    <citation type="journal article" date="2019" name="Int. J. Syst. Evol. Microbiol.">
        <title>The Global Catalogue of Microorganisms (GCM) 10K type strain sequencing project: providing services to taxonomists for standard genome sequencing and annotation.</title>
        <authorList>
            <consortium name="The Broad Institute Genomics Platform"/>
            <consortium name="The Broad Institute Genome Sequencing Center for Infectious Disease"/>
            <person name="Wu L."/>
            <person name="Ma J."/>
        </authorList>
    </citation>
    <scope>NUCLEOTIDE SEQUENCE [LARGE SCALE GENOMIC DNA]</scope>
    <source>
        <strain evidence="3">JCM 3272</strain>
    </source>
</reference>
<dbReference type="EMBL" id="BAAARV010000017">
    <property type="protein sequence ID" value="GAA2337983.1"/>
    <property type="molecule type" value="Genomic_DNA"/>
</dbReference>
<proteinExistence type="predicted"/>
<evidence type="ECO:0000313" key="3">
    <source>
        <dbReference type="Proteomes" id="UP001501444"/>
    </source>
</evidence>
<feature type="transmembrane region" description="Helical" evidence="1">
    <location>
        <begin position="85"/>
        <end position="104"/>
    </location>
</feature>
<evidence type="ECO:0000256" key="1">
    <source>
        <dbReference type="SAM" id="Phobius"/>
    </source>
</evidence>
<feature type="transmembrane region" description="Helical" evidence="1">
    <location>
        <begin position="55"/>
        <end position="76"/>
    </location>
</feature>
<dbReference type="Proteomes" id="UP001501444">
    <property type="component" value="Unassembled WGS sequence"/>
</dbReference>
<keyword evidence="3" id="KW-1185">Reference proteome</keyword>
<feature type="transmembrane region" description="Helical" evidence="1">
    <location>
        <begin position="12"/>
        <end position="35"/>
    </location>
</feature>
<organism evidence="2 3">
    <name type="scientific">Dactylosporangium salmoneum</name>
    <dbReference type="NCBI Taxonomy" id="53361"/>
    <lineage>
        <taxon>Bacteria</taxon>
        <taxon>Bacillati</taxon>
        <taxon>Actinomycetota</taxon>
        <taxon>Actinomycetes</taxon>
        <taxon>Micromonosporales</taxon>
        <taxon>Micromonosporaceae</taxon>
        <taxon>Dactylosporangium</taxon>
    </lineage>
</organism>
<protein>
    <recommendedName>
        <fullName evidence="4">DUF2269 domain-containing protein</fullName>
    </recommendedName>
</protein>